<evidence type="ECO:0000259" key="5">
    <source>
        <dbReference type="PROSITE" id="PS50977"/>
    </source>
</evidence>
<evidence type="ECO:0000313" key="6">
    <source>
        <dbReference type="EMBL" id="CAJ1586572.1"/>
    </source>
</evidence>
<accession>A0ABN9P6E1</accession>
<dbReference type="PROSITE" id="PS50977">
    <property type="entry name" value="HTH_TETR_2"/>
    <property type="match status" value="1"/>
</dbReference>
<keyword evidence="1" id="KW-0805">Transcription regulation</keyword>
<dbReference type="InterPro" id="IPR001647">
    <property type="entry name" value="HTH_TetR"/>
</dbReference>
<dbReference type="InterPro" id="IPR011075">
    <property type="entry name" value="TetR_C"/>
</dbReference>
<dbReference type="InterPro" id="IPR036271">
    <property type="entry name" value="Tet_transcr_reg_TetR-rel_C_sf"/>
</dbReference>
<dbReference type="Gene3D" id="1.10.357.10">
    <property type="entry name" value="Tetracycline Repressor, domain 2"/>
    <property type="match status" value="1"/>
</dbReference>
<dbReference type="SUPFAM" id="SSF48498">
    <property type="entry name" value="Tetracyclin repressor-like, C-terminal domain"/>
    <property type="match status" value="1"/>
</dbReference>
<feature type="domain" description="HTH tetR-type" evidence="5">
    <location>
        <begin position="19"/>
        <end position="79"/>
    </location>
</feature>
<dbReference type="Proteomes" id="UP001190466">
    <property type="component" value="Chromosome"/>
</dbReference>
<dbReference type="Pfam" id="PF16859">
    <property type="entry name" value="TetR_C_11"/>
    <property type="match status" value="1"/>
</dbReference>
<dbReference type="PRINTS" id="PR00455">
    <property type="entry name" value="HTHTETR"/>
</dbReference>
<protein>
    <submittedName>
        <fullName evidence="6">TetR/AcrR family transcriptional regulator</fullName>
    </submittedName>
</protein>
<keyword evidence="7" id="KW-1185">Reference proteome</keyword>
<keyword evidence="2 4" id="KW-0238">DNA-binding</keyword>
<gene>
    <name evidence="6" type="ORF">MU0050_004347</name>
</gene>
<dbReference type="RefSeq" id="WP_316512522.1">
    <property type="nucleotide sequence ID" value="NZ_OY726395.1"/>
</dbReference>
<evidence type="ECO:0000256" key="1">
    <source>
        <dbReference type="ARBA" id="ARBA00023015"/>
    </source>
</evidence>
<evidence type="ECO:0000256" key="3">
    <source>
        <dbReference type="ARBA" id="ARBA00023163"/>
    </source>
</evidence>
<organism evidence="6 7">
    <name type="scientific">[Mycobacterium] wendilense</name>
    <dbReference type="NCBI Taxonomy" id="3064284"/>
    <lineage>
        <taxon>Bacteria</taxon>
        <taxon>Bacillati</taxon>
        <taxon>Actinomycetota</taxon>
        <taxon>Actinomycetes</taxon>
        <taxon>Mycobacteriales</taxon>
        <taxon>Mycobacteriaceae</taxon>
        <taxon>Mycolicibacter</taxon>
    </lineage>
</organism>
<sequence length="214" mass="23582">MPHTASRRGPGRPPAAKAAETRERILRSARQVFSELGYDAATFQAIALRADLTRPAINHYFPNKRALFAEVVERTNALVIAAGVERAQTATTLVGRLEAFLVAAVQADSEDRSAAAFMVAAVLESQRHPELRQDGNDALQGSRDFVAWAVNEAIKAGELTTDTDVTSLVEMLVAVFWGMGFYAGFVGDHEQLERITDQLKLLLEHRLWRLKPAK</sequence>
<dbReference type="PANTHER" id="PTHR47506:SF1">
    <property type="entry name" value="HTH-TYPE TRANSCRIPTIONAL REGULATOR YJDC"/>
    <property type="match status" value="1"/>
</dbReference>
<dbReference type="Pfam" id="PF00440">
    <property type="entry name" value="TetR_N"/>
    <property type="match status" value="1"/>
</dbReference>
<feature type="DNA-binding region" description="H-T-H motif" evidence="4">
    <location>
        <begin position="42"/>
        <end position="61"/>
    </location>
</feature>
<name>A0ABN9P6E1_9MYCO</name>
<proteinExistence type="predicted"/>
<dbReference type="PANTHER" id="PTHR47506">
    <property type="entry name" value="TRANSCRIPTIONAL REGULATORY PROTEIN"/>
    <property type="match status" value="1"/>
</dbReference>
<reference evidence="6 7" key="1">
    <citation type="submission" date="2023-08" db="EMBL/GenBank/DDBJ databases">
        <authorList>
            <person name="Folkvardsen B D."/>
            <person name="Norman A."/>
        </authorList>
    </citation>
    <scope>NUCLEOTIDE SEQUENCE [LARGE SCALE GENOMIC DNA]</scope>
    <source>
        <strain evidence="6 7">Mu0050</strain>
    </source>
</reference>
<keyword evidence="3" id="KW-0804">Transcription</keyword>
<evidence type="ECO:0000256" key="2">
    <source>
        <dbReference type="ARBA" id="ARBA00023125"/>
    </source>
</evidence>
<dbReference type="Gene3D" id="1.10.10.60">
    <property type="entry name" value="Homeodomain-like"/>
    <property type="match status" value="1"/>
</dbReference>
<dbReference type="EMBL" id="OY726395">
    <property type="protein sequence ID" value="CAJ1586572.1"/>
    <property type="molecule type" value="Genomic_DNA"/>
</dbReference>
<dbReference type="InterPro" id="IPR009057">
    <property type="entry name" value="Homeodomain-like_sf"/>
</dbReference>
<dbReference type="SUPFAM" id="SSF46689">
    <property type="entry name" value="Homeodomain-like"/>
    <property type="match status" value="1"/>
</dbReference>
<evidence type="ECO:0000313" key="7">
    <source>
        <dbReference type="Proteomes" id="UP001190466"/>
    </source>
</evidence>
<evidence type="ECO:0000256" key="4">
    <source>
        <dbReference type="PROSITE-ProRule" id="PRU00335"/>
    </source>
</evidence>